<dbReference type="Gene3D" id="3.40.50.300">
    <property type="entry name" value="P-loop containing nucleotide triphosphate hydrolases"/>
    <property type="match status" value="1"/>
</dbReference>
<dbReference type="InterPro" id="IPR027417">
    <property type="entry name" value="P-loop_NTPase"/>
</dbReference>
<gene>
    <name evidence="2" type="ORF">EHO57_13745</name>
</gene>
<dbReference type="SUPFAM" id="SSF52540">
    <property type="entry name" value="P-loop containing nucleoside triphosphate hydrolases"/>
    <property type="match status" value="1"/>
</dbReference>
<dbReference type="InterPro" id="IPR003593">
    <property type="entry name" value="AAA+_ATPase"/>
</dbReference>
<dbReference type="InterPro" id="IPR008571">
    <property type="entry name" value="HerA-like"/>
</dbReference>
<dbReference type="SMART" id="SM00382">
    <property type="entry name" value="AAA"/>
    <property type="match status" value="1"/>
</dbReference>
<evidence type="ECO:0000259" key="1">
    <source>
        <dbReference type="SMART" id="SM00382"/>
    </source>
</evidence>
<proteinExistence type="predicted"/>
<evidence type="ECO:0000313" key="3">
    <source>
        <dbReference type="Proteomes" id="UP000297946"/>
    </source>
</evidence>
<feature type="domain" description="AAA+ ATPase" evidence="1">
    <location>
        <begin position="21"/>
        <end position="208"/>
    </location>
</feature>
<dbReference type="EMBL" id="RQER01000008">
    <property type="protein sequence ID" value="TGJ99822.1"/>
    <property type="molecule type" value="Genomic_DNA"/>
</dbReference>
<dbReference type="InterPro" id="IPR002789">
    <property type="entry name" value="HerA_central"/>
</dbReference>
<organism evidence="2 3">
    <name type="scientific">Leptospira langatensis</name>
    <dbReference type="NCBI Taxonomy" id="2484983"/>
    <lineage>
        <taxon>Bacteria</taxon>
        <taxon>Pseudomonadati</taxon>
        <taxon>Spirochaetota</taxon>
        <taxon>Spirochaetia</taxon>
        <taxon>Leptospirales</taxon>
        <taxon>Leptospiraceae</taxon>
        <taxon>Leptospira</taxon>
    </lineage>
</organism>
<dbReference type="Pfam" id="PF01935">
    <property type="entry name" value="DUF87"/>
    <property type="match status" value="1"/>
</dbReference>
<comment type="caution">
    <text evidence="2">The sequence shown here is derived from an EMBL/GenBank/DDBJ whole genome shotgun (WGS) entry which is preliminary data.</text>
</comment>
<dbReference type="PANTHER" id="PTHR42957">
    <property type="entry name" value="HELICASE MJ1565-RELATED"/>
    <property type="match status" value="1"/>
</dbReference>
<dbReference type="PANTHER" id="PTHR42957:SF1">
    <property type="entry name" value="HELICASE MJ1565-RELATED"/>
    <property type="match status" value="1"/>
</dbReference>
<dbReference type="Proteomes" id="UP000297946">
    <property type="component" value="Unassembled WGS sequence"/>
</dbReference>
<evidence type="ECO:0000313" key="2">
    <source>
        <dbReference type="EMBL" id="TGJ99822.1"/>
    </source>
</evidence>
<name>A0A5R2ATE6_9LEPT</name>
<sequence>MAMKEKSLVLSRDLSLPADAVTQTISILAKRGAGKTHTASILAEEFIKAGIPFVVLDPTGAWWGLRSGKDGKANGGYPVYIIGGEHGIPLEYTAGKVIAEQVALHPSFYVIDLSHFGSNKEQNHFVTDFAEALYRIKAKNRSPLHLFLDEADAMAPQQPLPGEQRMLGAFQAIVRRGRIHGIGITLISQRAASINKGVLTQTECLVVLQTTSPQDQKAIEEWIKRNGTDEERRTVMQSLASLEKGVAWVWSPAWLETLKKVKIRDRLTYNSSATPKMEAGGKFIGPDLKPVDLEKLGAQIKATIQKAEDNNPIKLQKRIRELELALTSRNSVNPERERELHRLQNSNEKILEENRALRAYQQELLTTLETASGILAKIPIYKRKETEASAFLKIDLHSSKLTETQPIPPMERPRPAIEENRSERTLAKGEKSLLSALVQWFPNGMTEGQMRTHAGLRKSGTFSQYKRKLKVLQLLEERGGLIYATQKGIDELGVVLPSPKNTEEVLAIWNPKLSDGARRMLNCLVQLRGESISDEELQLRAGLKKSGTYSQYKNQLRTANLATVNGKLISANRETLLL</sequence>
<accession>A0A5R2ATE6</accession>
<dbReference type="RefSeq" id="WP_135698329.1">
    <property type="nucleotide sequence ID" value="NZ_RQER01000008.1"/>
</dbReference>
<reference evidence="2 3" key="1">
    <citation type="journal article" date="2019" name="PLoS Negl. Trop. Dis.">
        <title>Revisiting the worldwide diversity of Leptospira species in the environment.</title>
        <authorList>
            <person name="Vincent A.T."/>
            <person name="Schiettekatte O."/>
            <person name="Bourhy P."/>
            <person name="Veyrier F.J."/>
            <person name="Picardeau M."/>
        </authorList>
    </citation>
    <scope>NUCLEOTIDE SEQUENCE [LARGE SCALE GENOMIC DNA]</scope>
    <source>
        <strain evidence="2 3">SSW18</strain>
    </source>
</reference>
<dbReference type="AlphaFoldDB" id="A0A5R2ATE6"/>
<protein>
    <submittedName>
        <fullName evidence="2">DUF87 domain-containing protein</fullName>
    </submittedName>
</protein>